<accession>A0A7X2P365</accession>
<evidence type="ECO:0000256" key="1">
    <source>
        <dbReference type="SAM" id="Phobius"/>
    </source>
</evidence>
<evidence type="ECO:0000313" key="2">
    <source>
        <dbReference type="EMBL" id="MST66566.1"/>
    </source>
</evidence>
<evidence type="ECO:0000313" key="3">
    <source>
        <dbReference type="Proteomes" id="UP000440513"/>
    </source>
</evidence>
<keyword evidence="1" id="KW-0472">Membrane</keyword>
<keyword evidence="3" id="KW-1185">Reference proteome</keyword>
<comment type="caution">
    <text evidence="2">The sequence shown here is derived from an EMBL/GenBank/DDBJ whole genome shotgun (WGS) entry which is preliminary data.</text>
</comment>
<dbReference type="Gene3D" id="1.20.120.1630">
    <property type="match status" value="1"/>
</dbReference>
<gene>
    <name evidence="2" type="ORF">FYJ57_07420</name>
</gene>
<feature type="transmembrane region" description="Helical" evidence="1">
    <location>
        <begin position="32"/>
        <end position="51"/>
    </location>
</feature>
<keyword evidence="1" id="KW-0812">Transmembrane</keyword>
<name>A0A7X2P365_9FIRM</name>
<organism evidence="2 3">
    <name type="scientific">Oliverpabstia intestinalis</name>
    <dbReference type="NCBI Taxonomy" id="2606633"/>
    <lineage>
        <taxon>Bacteria</taxon>
        <taxon>Bacillati</taxon>
        <taxon>Bacillota</taxon>
        <taxon>Clostridia</taxon>
        <taxon>Lachnospirales</taxon>
        <taxon>Lachnospiraceae</taxon>
        <taxon>Oliverpabstia</taxon>
    </lineage>
</organism>
<feature type="transmembrane region" description="Helical" evidence="1">
    <location>
        <begin position="107"/>
        <end position="127"/>
    </location>
</feature>
<keyword evidence="1" id="KW-1133">Transmembrane helix</keyword>
<proteinExistence type="predicted"/>
<sequence>MQQVILGSAGFLLYFIYDINSVRKQNRLLQKFFAAGTILVVLSLFMELWFAWGQCSHRIGRMIGFGIGAMCFLALLIYTLFFALPFEQTYCEENRLRAAYTEGVYGLCRHPGVLWFAGAYLCMWGMFGGWKQGIYFLLMIFWNYLYIIFQDLWTFPQTFFNYREYQKNTPFLIPNKESIQACFYSVRKQ</sequence>
<dbReference type="Proteomes" id="UP000440513">
    <property type="component" value="Unassembled WGS sequence"/>
</dbReference>
<dbReference type="EMBL" id="VUMS01000011">
    <property type="protein sequence ID" value="MST66566.1"/>
    <property type="molecule type" value="Genomic_DNA"/>
</dbReference>
<feature type="transmembrane region" description="Helical" evidence="1">
    <location>
        <begin position="133"/>
        <end position="153"/>
    </location>
</feature>
<dbReference type="AlphaFoldDB" id="A0A7X2P365"/>
<feature type="transmembrane region" description="Helical" evidence="1">
    <location>
        <begin position="63"/>
        <end position="86"/>
    </location>
</feature>
<protein>
    <submittedName>
        <fullName evidence="2">Uncharacterized protein</fullName>
    </submittedName>
</protein>
<reference evidence="2 3" key="1">
    <citation type="submission" date="2019-08" db="EMBL/GenBank/DDBJ databases">
        <title>In-depth cultivation of the pig gut microbiome towards novel bacterial diversity and tailored functional studies.</title>
        <authorList>
            <person name="Wylensek D."/>
            <person name="Hitch T.C.A."/>
            <person name="Clavel T."/>
        </authorList>
    </citation>
    <scope>NUCLEOTIDE SEQUENCE [LARGE SCALE GENOMIC DNA]</scope>
    <source>
        <strain evidence="2 3">BSM-380-WT-5A</strain>
    </source>
</reference>